<keyword evidence="4" id="KW-1185">Reference proteome</keyword>
<comment type="caution">
    <text evidence="3">The sequence shown here is derived from an EMBL/GenBank/DDBJ whole genome shotgun (WGS) entry which is preliminary data.</text>
</comment>
<name>A0A6P0UCB7_9FLAO</name>
<evidence type="ECO:0000313" key="3">
    <source>
        <dbReference type="EMBL" id="NER08963.1"/>
    </source>
</evidence>
<evidence type="ECO:0008006" key="5">
    <source>
        <dbReference type="Google" id="ProtNLM"/>
    </source>
</evidence>
<dbReference type="AlphaFoldDB" id="A0A6P0UCB7"/>
<evidence type="ECO:0000256" key="2">
    <source>
        <dbReference type="SAM" id="Phobius"/>
    </source>
</evidence>
<protein>
    <recommendedName>
        <fullName evidence="5">DUF4179 domain-containing protein</fullName>
    </recommendedName>
</protein>
<keyword evidence="1" id="KW-0175">Coiled coil</keyword>
<feature type="transmembrane region" description="Helical" evidence="2">
    <location>
        <begin position="47"/>
        <end position="68"/>
    </location>
</feature>
<organism evidence="3 4">
    <name type="scientific">Muriicola jejuensis</name>
    <dbReference type="NCBI Taxonomy" id="504488"/>
    <lineage>
        <taxon>Bacteria</taxon>
        <taxon>Pseudomonadati</taxon>
        <taxon>Bacteroidota</taxon>
        <taxon>Flavobacteriia</taxon>
        <taxon>Flavobacteriales</taxon>
        <taxon>Flavobacteriaceae</taxon>
        <taxon>Muriicola</taxon>
    </lineage>
</organism>
<accession>A0A6P0UCB7</accession>
<reference evidence="3 4" key="1">
    <citation type="submission" date="2020-01" db="EMBL/GenBank/DDBJ databases">
        <title>Muriicola jejuensis KCTC 22299.</title>
        <authorList>
            <person name="Wang G."/>
        </authorList>
    </citation>
    <scope>NUCLEOTIDE SEQUENCE [LARGE SCALE GENOMIC DNA]</scope>
    <source>
        <strain evidence="3 4">KCTC 22299</strain>
    </source>
</reference>
<dbReference type="EMBL" id="JAABOP010000001">
    <property type="protein sequence ID" value="NER08963.1"/>
    <property type="molecule type" value="Genomic_DNA"/>
</dbReference>
<evidence type="ECO:0000313" key="4">
    <source>
        <dbReference type="Proteomes" id="UP000468443"/>
    </source>
</evidence>
<dbReference type="RefSeq" id="WP_163691052.1">
    <property type="nucleotide sequence ID" value="NZ_FXTW01000001.1"/>
</dbReference>
<evidence type="ECO:0000256" key="1">
    <source>
        <dbReference type="SAM" id="Coils"/>
    </source>
</evidence>
<keyword evidence="2" id="KW-0812">Transmembrane</keyword>
<sequence length="183" mass="21007">MKERDLQDLFREIKPALDREEPPMGHQQRFLSRLEAKQSRDAKGVSWWKPLAIAASVLFLFGIFLGSFTDIIPLGDRLAEVSPEVSNTERYFAGVIEQQLTLLEQEDTPEARKMVSDAMIQLDLLEADYQKLRTDLLEGGDQKILLSAIVQNFQMRIDLLKDVMEKLETVKKLKVQENEDSTL</sequence>
<gene>
    <name evidence="3" type="ORF">GWK09_00400</name>
</gene>
<keyword evidence="2" id="KW-0472">Membrane</keyword>
<proteinExistence type="predicted"/>
<dbReference type="Proteomes" id="UP000468443">
    <property type="component" value="Unassembled WGS sequence"/>
</dbReference>
<keyword evidence="2" id="KW-1133">Transmembrane helix</keyword>
<feature type="coiled-coil region" evidence="1">
    <location>
        <begin position="115"/>
        <end position="170"/>
    </location>
</feature>